<keyword evidence="2" id="KW-1133">Transmembrane helix</keyword>
<keyword evidence="3" id="KW-1185">Reference proteome</keyword>
<accession>A0A9J7IQS5</accession>
<feature type="region of interest" description="Disordered" evidence="1">
    <location>
        <begin position="202"/>
        <end position="225"/>
    </location>
</feature>
<organism evidence="3 4">
    <name type="scientific">Spodoptera litura</name>
    <name type="common">Asian cotton leafworm</name>
    <dbReference type="NCBI Taxonomy" id="69820"/>
    <lineage>
        <taxon>Eukaryota</taxon>
        <taxon>Metazoa</taxon>
        <taxon>Ecdysozoa</taxon>
        <taxon>Arthropoda</taxon>
        <taxon>Hexapoda</taxon>
        <taxon>Insecta</taxon>
        <taxon>Pterygota</taxon>
        <taxon>Neoptera</taxon>
        <taxon>Endopterygota</taxon>
        <taxon>Lepidoptera</taxon>
        <taxon>Glossata</taxon>
        <taxon>Ditrysia</taxon>
        <taxon>Noctuoidea</taxon>
        <taxon>Noctuidae</taxon>
        <taxon>Amphipyrinae</taxon>
        <taxon>Spodoptera</taxon>
    </lineage>
</organism>
<gene>
    <name evidence="4" type="primary">LOC111351906</name>
</gene>
<protein>
    <submittedName>
        <fullName evidence="4">Uncharacterized protein LOC111351906 isoform X1</fullName>
    </submittedName>
</protein>
<evidence type="ECO:0000256" key="2">
    <source>
        <dbReference type="SAM" id="Phobius"/>
    </source>
</evidence>
<feature type="transmembrane region" description="Helical" evidence="2">
    <location>
        <begin position="267"/>
        <end position="287"/>
    </location>
</feature>
<evidence type="ECO:0000256" key="1">
    <source>
        <dbReference type="SAM" id="MobiDB-lite"/>
    </source>
</evidence>
<name>A0A9J7IQS5_SPOLT</name>
<evidence type="ECO:0000313" key="3">
    <source>
        <dbReference type="Proteomes" id="UP000301870"/>
    </source>
</evidence>
<keyword evidence="2" id="KW-0812">Transmembrane</keyword>
<proteinExistence type="predicted"/>
<dbReference type="OrthoDB" id="10459495at2759"/>
<evidence type="ECO:0000313" key="4">
    <source>
        <dbReference type="RefSeq" id="XP_022819890.1"/>
    </source>
</evidence>
<dbReference type="AlphaFoldDB" id="A0A9J7IQS5"/>
<dbReference type="GeneID" id="111351906"/>
<keyword evidence="2" id="KW-0472">Membrane</keyword>
<sequence length="331" mass="38077">MLVYIVPWTILVVFSFAHVNSQVKGTQNRFDVDGWMGVRRPAYMLSELDRARFAHDNTIPKRNRKIHLYDQLAYNTYFKPYRPYRPIDDENFKIRFIKSFNNRYSKLDNATTTTTVSYFKNSQSSTEENVDKIEENSTYNKLNGFYKVTTTTTLSYYPNSQSSSEGTVDDNVKMQEKKSTEKNYNDIYGVTTKTTVSYFVDSQSSNKETDDDNGRVQNSTENKDDLGNVTSVAFISTVTSVPDAENIANDNKTNITMKDTWIKRRGLFILIPAVLVVTAALIALLVWRPVNIVACFNKRGNYDVQGGFLRLNACERSQYDSFEHVQFIPHQ</sequence>
<dbReference type="KEGG" id="sliu:111351906"/>
<reference evidence="4" key="1">
    <citation type="submission" date="2025-08" db="UniProtKB">
        <authorList>
            <consortium name="RefSeq"/>
        </authorList>
    </citation>
    <scope>IDENTIFICATION</scope>
    <source>
        <strain evidence="4">Ishihara</strain>
        <tissue evidence="4">Whole body</tissue>
    </source>
</reference>
<dbReference type="RefSeq" id="XP_022819890.1">
    <property type="nucleotide sequence ID" value="XM_022964122.1"/>
</dbReference>
<dbReference type="Proteomes" id="UP000301870">
    <property type="component" value="Chromosome 14"/>
</dbReference>